<name>A0ABY5PG62_9ACTN</name>
<dbReference type="RefSeq" id="WP_353864055.1">
    <property type="nucleotide sequence ID" value="NZ_CP088295.1"/>
</dbReference>
<evidence type="ECO:0000313" key="3">
    <source>
        <dbReference type="EMBL" id="UUY03552.1"/>
    </source>
</evidence>
<accession>A0ABY5PG62</accession>
<keyword evidence="4" id="KW-1185">Reference proteome</keyword>
<evidence type="ECO:0000256" key="1">
    <source>
        <dbReference type="SAM" id="MobiDB-lite"/>
    </source>
</evidence>
<feature type="region of interest" description="Disordered" evidence="1">
    <location>
        <begin position="187"/>
        <end position="253"/>
    </location>
</feature>
<protein>
    <submittedName>
        <fullName evidence="3">Uncharacterized protein</fullName>
    </submittedName>
</protein>
<sequence length="354" mass="36372">MRLLLPSVVALTALAVAASGASAATTIGSDLARAAGNSPCYAGMTLPMNCTIGNASIPSGSQAAGGLTAPAPGVVVRWRLKHATAASGTTVRLVVMGGNTVRARGSAETLPTAAATETFTTRLPITTGDRVTVSAAGPNGSSLPVIYQDNASSRHQWFPQLTDGETRAPSATHSNYEVLLNADVEADADGDGYGDETQDACPSKASTQGTCPAAPADPAPTATPTPEATTPAPATTSPLQLPQTPTADPTVPVTLGRAPTRADARGRVAVRLGCETADQACSPRVELFHGTGARRTRLVRTQPVIAAGQDRTLQLQLPVAARRMLRARRALTVQLVVTPDTGTPVRRTLRLRAP</sequence>
<evidence type="ECO:0000256" key="2">
    <source>
        <dbReference type="SAM" id="SignalP"/>
    </source>
</evidence>
<organism evidence="3 4">
    <name type="scientific">Svornostia abyssi</name>
    <dbReference type="NCBI Taxonomy" id="2898438"/>
    <lineage>
        <taxon>Bacteria</taxon>
        <taxon>Bacillati</taxon>
        <taxon>Actinomycetota</taxon>
        <taxon>Thermoleophilia</taxon>
        <taxon>Solirubrobacterales</taxon>
        <taxon>Baekduiaceae</taxon>
        <taxon>Svornostia</taxon>
    </lineage>
</organism>
<dbReference type="Proteomes" id="UP001058860">
    <property type="component" value="Chromosome"/>
</dbReference>
<feature type="chain" id="PRO_5045897040" evidence="2">
    <location>
        <begin position="24"/>
        <end position="354"/>
    </location>
</feature>
<feature type="compositionally biased region" description="Low complexity" evidence="1">
    <location>
        <begin position="224"/>
        <end position="247"/>
    </location>
</feature>
<evidence type="ECO:0000313" key="4">
    <source>
        <dbReference type="Proteomes" id="UP001058860"/>
    </source>
</evidence>
<proteinExistence type="predicted"/>
<feature type="compositionally biased region" description="Acidic residues" evidence="1">
    <location>
        <begin position="187"/>
        <end position="198"/>
    </location>
</feature>
<reference evidence="4" key="1">
    <citation type="submission" date="2021-11" db="EMBL/GenBank/DDBJ databases">
        <title>Cultivation dependent microbiological survey of springs from the worlds oldest radium mine currently devoted to the extraction of radon-saturated water.</title>
        <authorList>
            <person name="Kapinusova G."/>
            <person name="Smrhova T."/>
            <person name="Strejcek M."/>
            <person name="Suman J."/>
            <person name="Jani K."/>
            <person name="Pajer P."/>
            <person name="Uhlik O."/>
        </authorList>
    </citation>
    <scope>NUCLEOTIDE SEQUENCE [LARGE SCALE GENOMIC DNA]</scope>
    <source>
        <strain evidence="4">J379</strain>
    </source>
</reference>
<dbReference type="EMBL" id="CP088295">
    <property type="protein sequence ID" value="UUY03552.1"/>
    <property type="molecule type" value="Genomic_DNA"/>
</dbReference>
<gene>
    <name evidence="3" type="ORF">LRS13_23255</name>
</gene>
<keyword evidence="2" id="KW-0732">Signal</keyword>
<feature type="signal peptide" evidence="2">
    <location>
        <begin position="1"/>
        <end position="23"/>
    </location>
</feature>